<dbReference type="PANTHER" id="PTHR18964">
    <property type="entry name" value="ROK (REPRESSOR, ORF, KINASE) FAMILY"/>
    <property type="match status" value="1"/>
</dbReference>
<gene>
    <name evidence="2" type="ORF">EXN75_15270</name>
</gene>
<dbReference type="InterPro" id="IPR036390">
    <property type="entry name" value="WH_DNA-bd_sf"/>
</dbReference>
<evidence type="ECO:0000313" key="3">
    <source>
        <dbReference type="Proteomes" id="UP000297872"/>
    </source>
</evidence>
<comment type="similarity">
    <text evidence="1">Belongs to the ROK (NagC/XylR) family.</text>
</comment>
<dbReference type="Proteomes" id="UP000297872">
    <property type="component" value="Unassembled WGS sequence"/>
</dbReference>
<protein>
    <submittedName>
        <fullName evidence="2">ROK family transcriptional regulator</fullName>
    </submittedName>
</protein>
<dbReference type="PROSITE" id="PS01125">
    <property type="entry name" value="ROK"/>
    <property type="match status" value="1"/>
</dbReference>
<name>A0A4Y8V0M4_9BACT</name>
<dbReference type="InterPro" id="IPR043129">
    <property type="entry name" value="ATPase_NBD"/>
</dbReference>
<dbReference type="Gene3D" id="1.10.10.10">
    <property type="entry name" value="Winged helix-like DNA-binding domain superfamily/Winged helix DNA-binding domain"/>
    <property type="match status" value="1"/>
</dbReference>
<evidence type="ECO:0000313" key="2">
    <source>
        <dbReference type="EMBL" id="TFH74595.1"/>
    </source>
</evidence>
<dbReference type="InterPro" id="IPR036388">
    <property type="entry name" value="WH-like_DNA-bd_sf"/>
</dbReference>
<reference evidence="2 3" key="1">
    <citation type="submission" date="2019-02" db="EMBL/GenBank/DDBJ databases">
        <title>Draft Genome Sequence of the Prevotella sp. BCRC 81118, Isolated from Human Feces.</title>
        <authorList>
            <person name="Huang C.-H."/>
        </authorList>
    </citation>
    <scope>NUCLEOTIDE SEQUENCE [LARGE SCALE GENOMIC DNA]</scope>
    <source>
        <strain evidence="2 3">BCRC 81118</strain>
    </source>
</reference>
<evidence type="ECO:0000256" key="1">
    <source>
        <dbReference type="ARBA" id="ARBA00006479"/>
    </source>
</evidence>
<accession>A0A4Y8V0M4</accession>
<dbReference type="PANTHER" id="PTHR18964:SF149">
    <property type="entry name" value="BIFUNCTIONAL UDP-N-ACETYLGLUCOSAMINE 2-EPIMERASE_N-ACETYLMANNOSAMINE KINASE"/>
    <property type="match status" value="1"/>
</dbReference>
<dbReference type="InterPro" id="IPR000600">
    <property type="entry name" value="ROK"/>
</dbReference>
<dbReference type="EMBL" id="SGVY01000062">
    <property type="protein sequence ID" value="TFH74595.1"/>
    <property type="molecule type" value="Genomic_DNA"/>
</dbReference>
<keyword evidence="3" id="KW-1185">Reference proteome</keyword>
<comment type="caution">
    <text evidence="2">The sequence shown here is derived from an EMBL/GenBank/DDBJ whole genome shotgun (WGS) entry which is preliminary data.</text>
</comment>
<proteinExistence type="inferred from homology"/>
<dbReference type="Gene3D" id="3.30.420.40">
    <property type="match status" value="2"/>
</dbReference>
<dbReference type="AlphaFoldDB" id="A0A4Y8V0M4"/>
<dbReference type="SUPFAM" id="SSF46785">
    <property type="entry name" value="Winged helix' DNA-binding domain"/>
    <property type="match status" value="1"/>
</dbReference>
<sequence length="405" mass="44675">MLLMKQEIIKYIKNIGKKATIPKKILEHFISHGHSTIPEISKSIGVSLPTTTSALNEMMTVGIVKEFGKKETAMGRIPMLYGLKPKAGYFIGANPEMDSLALSASDFCGNQIVEKTKIPYCYENTPENLEKLGSIINDFIDSLPIKKEEILNVCVNVAERVNPFEGTAYNMFTFTEKPLATEISEMINLPVCIENDTRSMTYAEYIKGCSKGMKDIIFVNVCWGLGIGIIIDGKLYYGKSGYSGEFGHTPGYNNNIICHCGKIGCIETETSGRALKRKLTEALLEGKQSILSDKVVNRKEELNLQDILDAIAKEDVLSLVILQHVADELGKQLAGIINIFNPEMLVIGGEMSATGDYLTLPIRMGIKRFSLNVMNEDSKIVTSELKGQAGVVGACLMARYRLLYA</sequence>
<organism evidence="2 3">
    <name type="scientific">Segatella hominis</name>
    <dbReference type="NCBI Taxonomy" id="2518605"/>
    <lineage>
        <taxon>Bacteria</taxon>
        <taxon>Pseudomonadati</taxon>
        <taxon>Bacteroidota</taxon>
        <taxon>Bacteroidia</taxon>
        <taxon>Bacteroidales</taxon>
        <taxon>Prevotellaceae</taxon>
        <taxon>Segatella</taxon>
    </lineage>
</organism>
<dbReference type="OrthoDB" id="9810372at2"/>
<dbReference type="InterPro" id="IPR049874">
    <property type="entry name" value="ROK_cs"/>
</dbReference>
<dbReference type="Pfam" id="PF00480">
    <property type="entry name" value="ROK"/>
    <property type="match status" value="1"/>
</dbReference>
<dbReference type="Pfam" id="PF13412">
    <property type="entry name" value="HTH_24"/>
    <property type="match status" value="1"/>
</dbReference>
<dbReference type="SUPFAM" id="SSF53067">
    <property type="entry name" value="Actin-like ATPase domain"/>
    <property type="match status" value="1"/>
</dbReference>